<feature type="domain" description="Tetrapyrrole biosynthesis uroporphyrinogen III synthase" evidence="8">
    <location>
        <begin position="20"/>
        <end position="237"/>
    </location>
</feature>
<evidence type="ECO:0000313" key="9">
    <source>
        <dbReference type="EMBL" id="ABR55667.1"/>
    </source>
</evidence>
<name>A6UT45_META3</name>
<comment type="pathway">
    <text evidence="1 7">Porphyrin-containing compound metabolism; protoporphyrin-IX biosynthesis; coproporphyrinogen-III from 5-aminolevulinate: step 3/4.</text>
</comment>
<evidence type="ECO:0000259" key="8">
    <source>
        <dbReference type="Pfam" id="PF02602"/>
    </source>
</evidence>
<dbReference type="EC" id="4.2.1.75" evidence="3 7"/>
<evidence type="ECO:0000256" key="1">
    <source>
        <dbReference type="ARBA" id="ARBA00004772"/>
    </source>
</evidence>
<dbReference type="PANTHER" id="PTHR38042:SF1">
    <property type="entry name" value="UROPORPHYRINOGEN-III SYNTHASE, CHLOROPLASTIC"/>
    <property type="match status" value="1"/>
</dbReference>
<dbReference type="Gene3D" id="3.40.50.10090">
    <property type="match status" value="2"/>
</dbReference>
<accession>A6UT45</accession>
<gene>
    <name evidence="9" type="ordered locus">Maeo_0075</name>
</gene>
<dbReference type="KEGG" id="mae:Maeo_0075"/>
<dbReference type="GO" id="GO:0004852">
    <property type="term" value="F:uroporphyrinogen-III synthase activity"/>
    <property type="evidence" value="ECO:0007669"/>
    <property type="project" value="UniProtKB-UniRule"/>
</dbReference>
<dbReference type="Proteomes" id="UP000001106">
    <property type="component" value="Chromosome"/>
</dbReference>
<dbReference type="PANTHER" id="PTHR38042">
    <property type="entry name" value="UROPORPHYRINOGEN-III SYNTHASE, CHLOROPLASTIC"/>
    <property type="match status" value="1"/>
</dbReference>
<dbReference type="GO" id="GO:0006780">
    <property type="term" value="P:uroporphyrinogen III biosynthetic process"/>
    <property type="evidence" value="ECO:0007669"/>
    <property type="project" value="UniProtKB-UniRule"/>
</dbReference>
<dbReference type="UniPathway" id="UPA00251">
    <property type="reaction ID" value="UER00320"/>
</dbReference>
<dbReference type="CDD" id="cd06578">
    <property type="entry name" value="HemD"/>
    <property type="match status" value="1"/>
</dbReference>
<evidence type="ECO:0000256" key="5">
    <source>
        <dbReference type="ARBA" id="ARBA00023244"/>
    </source>
</evidence>
<dbReference type="eggNOG" id="arCOG02048">
    <property type="taxonomic scope" value="Archaea"/>
</dbReference>
<protein>
    <recommendedName>
        <fullName evidence="3 7">Uroporphyrinogen-III synthase</fullName>
        <ecNumber evidence="3 7">4.2.1.75</ecNumber>
    </recommendedName>
</protein>
<comment type="similarity">
    <text evidence="2 7">Belongs to the uroporphyrinogen-III synthase family.</text>
</comment>
<comment type="function">
    <text evidence="7">Catalyzes cyclization of the linear tetrapyrrole, hydroxymethylbilane, to the macrocyclic uroporphyrinogen III.</text>
</comment>
<evidence type="ECO:0000313" key="10">
    <source>
        <dbReference type="Proteomes" id="UP000001106"/>
    </source>
</evidence>
<sequence length="246" mass="28436">MKVIITRPTETGLQFANLLDDDFEPILIPTLELRFKKIDTDLKKYNWIVFTSPRGVMGLYKNKNNIKNFDLANKKIGVIGVETEKEVKKLFGRGADIIPKKYTAERLLEELKKHINEQDKILIPTTPSARDILHKNLNADLEFVYCSEEPSNIAQKLKDLKEIIKYEELKNNKIILTFTSGLTAKNFFKNADSELRELLKNHYIVSIGEITKKTVDSYGEEYNSIIPKKYTINGMVEIIKKLRNKN</sequence>
<keyword evidence="5 7" id="KW-0627">Porphyrin biosynthesis</keyword>
<evidence type="ECO:0000256" key="2">
    <source>
        <dbReference type="ARBA" id="ARBA00008133"/>
    </source>
</evidence>
<keyword evidence="4 7" id="KW-0456">Lyase</keyword>
<dbReference type="STRING" id="419665.Maeo_0075"/>
<dbReference type="GeneID" id="5327182"/>
<reference evidence="9" key="1">
    <citation type="submission" date="2007-06" db="EMBL/GenBank/DDBJ databases">
        <title>Complete sequence of Methanococcus aeolicus Nankai-3.</title>
        <authorList>
            <consortium name="US DOE Joint Genome Institute"/>
            <person name="Copeland A."/>
            <person name="Lucas S."/>
            <person name="Lapidus A."/>
            <person name="Barry K."/>
            <person name="Glavina del Rio T."/>
            <person name="Dalin E."/>
            <person name="Tice H."/>
            <person name="Pitluck S."/>
            <person name="Chain P."/>
            <person name="Malfatti S."/>
            <person name="Shin M."/>
            <person name="Vergez L."/>
            <person name="Schmutz J."/>
            <person name="Larimer F."/>
            <person name="Land M."/>
            <person name="Hauser L."/>
            <person name="Kyrpides N."/>
            <person name="Lykidis A."/>
            <person name="Sieprawska-Lupa M."/>
            <person name="Whitman W.B."/>
            <person name="Richardson P."/>
        </authorList>
    </citation>
    <scope>NUCLEOTIDE SEQUENCE [LARGE SCALE GENOMIC DNA]</scope>
    <source>
        <strain evidence="9">Nankai-3</strain>
    </source>
</reference>
<dbReference type="GO" id="GO:0006782">
    <property type="term" value="P:protoporphyrinogen IX biosynthetic process"/>
    <property type="evidence" value="ECO:0007669"/>
    <property type="project" value="UniProtKB-UniRule"/>
</dbReference>
<evidence type="ECO:0000256" key="4">
    <source>
        <dbReference type="ARBA" id="ARBA00023239"/>
    </source>
</evidence>
<dbReference type="OrthoDB" id="15395at2157"/>
<dbReference type="HOGENOM" id="CLU_011276_9_5_2"/>
<dbReference type="InterPro" id="IPR003754">
    <property type="entry name" value="4pyrrol_synth_uPrphyn_synth"/>
</dbReference>
<proteinExistence type="inferred from homology"/>
<evidence type="ECO:0000256" key="6">
    <source>
        <dbReference type="ARBA" id="ARBA00048617"/>
    </source>
</evidence>
<evidence type="ECO:0000256" key="7">
    <source>
        <dbReference type="RuleBase" id="RU366031"/>
    </source>
</evidence>
<dbReference type="RefSeq" id="WP_011972799.1">
    <property type="nucleotide sequence ID" value="NC_009635.1"/>
</dbReference>
<dbReference type="SUPFAM" id="SSF69618">
    <property type="entry name" value="HemD-like"/>
    <property type="match status" value="1"/>
</dbReference>
<dbReference type="InterPro" id="IPR039793">
    <property type="entry name" value="UROS/Hem4"/>
</dbReference>
<dbReference type="EMBL" id="CP000743">
    <property type="protein sequence ID" value="ABR55667.1"/>
    <property type="molecule type" value="Genomic_DNA"/>
</dbReference>
<dbReference type="InterPro" id="IPR036108">
    <property type="entry name" value="4pyrrol_syn_uPrphyn_synt_sf"/>
</dbReference>
<comment type="catalytic activity">
    <reaction evidence="6 7">
        <text>hydroxymethylbilane = uroporphyrinogen III + H2O</text>
        <dbReference type="Rhea" id="RHEA:18965"/>
        <dbReference type="ChEBI" id="CHEBI:15377"/>
        <dbReference type="ChEBI" id="CHEBI:57308"/>
        <dbReference type="ChEBI" id="CHEBI:57845"/>
        <dbReference type="EC" id="4.2.1.75"/>
    </reaction>
</comment>
<dbReference type="Pfam" id="PF02602">
    <property type="entry name" value="HEM4"/>
    <property type="match status" value="1"/>
</dbReference>
<organism evidence="9 10">
    <name type="scientific">Methanococcus aeolicus (strain ATCC BAA-1280 / DSM 17508 / OCM 812 / Nankai-3)</name>
    <dbReference type="NCBI Taxonomy" id="419665"/>
    <lineage>
        <taxon>Archaea</taxon>
        <taxon>Methanobacteriati</taxon>
        <taxon>Methanobacteriota</taxon>
        <taxon>Methanomada group</taxon>
        <taxon>Methanococci</taxon>
        <taxon>Methanococcales</taxon>
        <taxon>Methanococcaceae</taxon>
        <taxon>Methanococcus</taxon>
    </lineage>
</organism>
<evidence type="ECO:0000256" key="3">
    <source>
        <dbReference type="ARBA" id="ARBA00013109"/>
    </source>
</evidence>
<dbReference type="AlphaFoldDB" id="A6UT45"/>
<keyword evidence="10" id="KW-1185">Reference proteome</keyword>